<dbReference type="CDD" id="cd02042">
    <property type="entry name" value="ParAB_family"/>
    <property type="match status" value="1"/>
</dbReference>
<comment type="caution">
    <text evidence="5">The sequence shown here is derived from an EMBL/GenBank/DDBJ whole genome shotgun (WGS) entry which is preliminary data.</text>
</comment>
<protein>
    <submittedName>
        <fullName evidence="5">ParA family protein</fullName>
    </submittedName>
</protein>
<evidence type="ECO:0000256" key="2">
    <source>
        <dbReference type="ARBA" id="ARBA00059092"/>
    </source>
</evidence>
<dbReference type="Pfam" id="PF13614">
    <property type="entry name" value="AAA_31"/>
    <property type="match status" value="1"/>
</dbReference>
<gene>
    <name evidence="5" type="ORF">C7Y72_12985</name>
</gene>
<evidence type="ECO:0000256" key="3">
    <source>
        <dbReference type="SAM" id="MobiDB-lite"/>
    </source>
</evidence>
<dbReference type="SUPFAM" id="SSF52540">
    <property type="entry name" value="P-loop containing nucleoside triphosphate hydrolases"/>
    <property type="match status" value="1"/>
</dbReference>
<evidence type="ECO:0000256" key="1">
    <source>
        <dbReference type="ARBA" id="ARBA00006976"/>
    </source>
</evidence>
<dbReference type="PANTHER" id="PTHR13696">
    <property type="entry name" value="P-LOOP CONTAINING NUCLEOSIDE TRIPHOSPHATE HYDROLASE"/>
    <property type="match status" value="1"/>
</dbReference>
<dbReference type="OrthoDB" id="9815116at2"/>
<dbReference type="Proteomes" id="UP000240739">
    <property type="component" value="Unassembled WGS sequence"/>
</dbReference>
<name>A0A2T4UNL8_9ACTN</name>
<dbReference type="Gene3D" id="3.40.50.300">
    <property type="entry name" value="P-loop containing nucleotide triphosphate hydrolases"/>
    <property type="match status" value="1"/>
</dbReference>
<dbReference type="InterPro" id="IPR025669">
    <property type="entry name" value="AAA_dom"/>
</dbReference>
<feature type="domain" description="AAA" evidence="4">
    <location>
        <begin position="54"/>
        <end position="226"/>
    </location>
</feature>
<dbReference type="FunFam" id="3.40.50.300:FF:000285">
    <property type="entry name" value="Sporulation initiation inhibitor Soj"/>
    <property type="match status" value="1"/>
</dbReference>
<accession>A0A2T4UNL8</accession>
<reference evidence="5 6" key="1">
    <citation type="submission" date="2018-03" db="EMBL/GenBank/DDBJ databases">
        <title>Aquarubrobacter algicola gen. nov., sp. nov., a novel actinobacterium isolated from shallow eutrophic lake during the end of cyanobacterial harmful algal blooms.</title>
        <authorList>
            <person name="Chun S.J."/>
        </authorList>
    </citation>
    <scope>NUCLEOTIDE SEQUENCE [LARGE SCALE GENOMIC DNA]</scope>
    <source>
        <strain evidence="5 6">Seoho-28</strain>
    </source>
</reference>
<feature type="region of interest" description="Disordered" evidence="3">
    <location>
        <begin position="1"/>
        <end position="36"/>
    </location>
</feature>
<dbReference type="AlphaFoldDB" id="A0A2T4UNL8"/>
<keyword evidence="6" id="KW-1185">Reference proteome</keyword>
<proteinExistence type="inferred from homology"/>
<evidence type="ECO:0000313" key="5">
    <source>
        <dbReference type="EMBL" id="PTL60835.1"/>
    </source>
</evidence>
<dbReference type="InterPro" id="IPR027417">
    <property type="entry name" value="P-loop_NTPase"/>
</dbReference>
<evidence type="ECO:0000313" key="6">
    <source>
        <dbReference type="Proteomes" id="UP000240739"/>
    </source>
</evidence>
<dbReference type="InterPro" id="IPR050678">
    <property type="entry name" value="DNA_Partitioning_ATPase"/>
</dbReference>
<organism evidence="5 6">
    <name type="scientific">Paraconexibacter algicola</name>
    <dbReference type="NCBI Taxonomy" id="2133960"/>
    <lineage>
        <taxon>Bacteria</taxon>
        <taxon>Bacillati</taxon>
        <taxon>Actinomycetota</taxon>
        <taxon>Thermoleophilia</taxon>
        <taxon>Solirubrobacterales</taxon>
        <taxon>Paraconexibacteraceae</taxon>
        <taxon>Paraconexibacter</taxon>
    </lineage>
</organism>
<dbReference type="PANTHER" id="PTHR13696:SF99">
    <property type="entry name" value="COBYRINIC ACID AC-DIAMIDE SYNTHASE"/>
    <property type="match status" value="1"/>
</dbReference>
<comment type="function">
    <text evidence="2">May play a role in septum formation.</text>
</comment>
<evidence type="ECO:0000259" key="4">
    <source>
        <dbReference type="Pfam" id="PF13614"/>
    </source>
</evidence>
<sequence>MPLALHPAPTLSHASRKETSRAGRKHGAEQPPAGGLRTVSAIGATVESVEHKPKVIVFANQKGGVAKTTTTLNLAVAFAERGHRVLCVDMDPQGNLTMSQGIDPDGLEQSMFDVLVHQLPIREIIRKREIDVACASIDLAGAEIAMSTMIGRERALEKAFRAIKDDYDFICIDTPPSLGLLTINALTAADKVIVPVQCEYLSMRGLIQLQNTLAMIRENLNPHVEIEGILPTLMDTRTVHAKEAIEILEENFGDRVFASRIKKTVRFAEAPVKGMSVLKYEPDGMAAQSYRDLAKEVLTHGER</sequence>
<dbReference type="EMBL" id="PYYB01000001">
    <property type="protein sequence ID" value="PTL60835.1"/>
    <property type="molecule type" value="Genomic_DNA"/>
</dbReference>
<comment type="similarity">
    <text evidence="1">Belongs to the ParA family.</text>
</comment>